<dbReference type="InterPro" id="IPR000674">
    <property type="entry name" value="Ald_Oxase/Xan_DH_a/b"/>
</dbReference>
<dbReference type="Pfam" id="PF00111">
    <property type="entry name" value="Fer2"/>
    <property type="match status" value="1"/>
</dbReference>
<evidence type="ECO:0000256" key="7">
    <source>
        <dbReference type="ARBA" id="ARBA00022827"/>
    </source>
</evidence>
<evidence type="ECO:0000256" key="10">
    <source>
        <dbReference type="ARBA" id="ARBA00023014"/>
    </source>
</evidence>
<feature type="binding site" evidence="15">
    <location>
        <position position="1143"/>
    </location>
    <ligand>
        <name>Mo-molybdopterin</name>
        <dbReference type="ChEBI" id="CHEBI:71302"/>
    </ligand>
    <ligandPart>
        <name>Mo</name>
        <dbReference type="ChEBI" id="CHEBI:28685"/>
    </ligandPart>
</feature>
<dbReference type="InterPro" id="IPR005107">
    <property type="entry name" value="CO_DH_flav_C"/>
</dbReference>
<feature type="active site" description="Proton acceptor" evidence="13">
    <location>
        <position position="1320"/>
    </location>
</feature>
<dbReference type="InterPro" id="IPR001041">
    <property type="entry name" value="2Fe-2S_ferredoxin-type"/>
</dbReference>
<dbReference type="EMBL" id="JBJQOH010000008">
    <property type="protein sequence ID" value="KAL3677016.1"/>
    <property type="molecule type" value="Genomic_DNA"/>
</dbReference>
<dbReference type="Proteomes" id="UP001633002">
    <property type="component" value="Unassembled WGS sequence"/>
</dbReference>
<dbReference type="FunFam" id="3.30.365.10:FF:000001">
    <property type="entry name" value="Xanthine dehydrogenase oxidase"/>
    <property type="match status" value="1"/>
</dbReference>
<feature type="binding site" evidence="15">
    <location>
        <position position="160"/>
    </location>
    <ligand>
        <name>[2Fe-2S] cluster</name>
        <dbReference type="ChEBI" id="CHEBI:190135"/>
        <label>2</label>
    </ligand>
</feature>
<evidence type="ECO:0000259" key="18">
    <source>
        <dbReference type="PROSITE" id="PS51387"/>
    </source>
</evidence>
<comment type="cofactor">
    <cofactor evidence="15">
        <name>[2Fe-2S] cluster</name>
        <dbReference type="ChEBI" id="CHEBI:190135"/>
    </cofactor>
    <text evidence="15">Binds 2 [2Fe-2S] clusters.</text>
</comment>
<feature type="binding site" evidence="15">
    <location>
        <position position="46"/>
    </location>
    <ligand>
        <name>[2Fe-2S] cluster</name>
        <dbReference type="ChEBI" id="CHEBI:190135"/>
        <label>1</label>
    </ligand>
</feature>
<dbReference type="InterPro" id="IPR036683">
    <property type="entry name" value="CO_DH_flav_C_dom_sf"/>
</dbReference>
<dbReference type="Pfam" id="PF01315">
    <property type="entry name" value="Ald_Xan_dh_C"/>
    <property type="match status" value="1"/>
</dbReference>
<dbReference type="InterPro" id="IPR046867">
    <property type="entry name" value="AldOxase/xan_DH_MoCoBD2"/>
</dbReference>
<feature type="binding site" evidence="15">
    <location>
        <position position="51"/>
    </location>
    <ligand>
        <name>[2Fe-2S] cluster</name>
        <dbReference type="ChEBI" id="CHEBI:190135"/>
        <label>1</label>
    </ligand>
</feature>
<dbReference type="GO" id="GO:0016491">
    <property type="term" value="F:oxidoreductase activity"/>
    <property type="evidence" value="ECO:0007669"/>
    <property type="project" value="UniProtKB-KW"/>
</dbReference>
<dbReference type="InterPro" id="IPR016166">
    <property type="entry name" value="FAD-bd_PCMH"/>
</dbReference>
<evidence type="ECO:0008006" key="21">
    <source>
        <dbReference type="Google" id="ProtNLM"/>
    </source>
</evidence>
<dbReference type="InterPro" id="IPR002888">
    <property type="entry name" value="2Fe-2S-bd"/>
</dbReference>
<evidence type="ECO:0000256" key="1">
    <source>
        <dbReference type="ARBA" id="ARBA00001974"/>
    </source>
</evidence>
<dbReference type="Gene3D" id="3.90.1170.50">
    <property type="entry name" value="Aldehyde oxidase/xanthine dehydrogenase, a/b hammerhead"/>
    <property type="match status" value="1"/>
</dbReference>
<dbReference type="InterPro" id="IPR036010">
    <property type="entry name" value="2Fe-2S_ferredoxin-like_sf"/>
</dbReference>
<reference evidence="19 20" key="1">
    <citation type="submission" date="2024-09" db="EMBL/GenBank/DDBJ databases">
        <title>Chromosome-scale assembly of Riccia sorocarpa.</title>
        <authorList>
            <person name="Paukszto L."/>
        </authorList>
    </citation>
    <scope>NUCLEOTIDE SEQUENCE [LARGE SCALE GENOMIC DNA]</scope>
    <source>
        <strain evidence="19">LP-2024</strain>
        <tissue evidence="19">Aerial parts of the thallus</tissue>
    </source>
</reference>
<dbReference type="Pfam" id="PF20256">
    <property type="entry name" value="MoCoBD_2"/>
    <property type="match status" value="1"/>
</dbReference>
<feature type="binding site" evidence="15">
    <location>
        <position position="54"/>
    </location>
    <ligand>
        <name>[2Fe-2S] cluster</name>
        <dbReference type="ChEBI" id="CHEBI:190135"/>
        <label>1</label>
    </ligand>
</feature>
<evidence type="ECO:0000256" key="12">
    <source>
        <dbReference type="ARBA" id="ARBA00034078"/>
    </source>
</evidence>
<dbReference type="InterPro" id="IPR036884">
    <property type="entry name" value="2Fe-2S-bd_dom_sf"/>
</dbReference>
<comment type="cofactor">
    <cofactor evidence="12">
        <name>[2Fe-2S] cluster</name>
        <dbReference type="ChEBI" id="CHEBI:190135"/>
    </cofactor>
</comment>
<dbReference type="PANTHER" id="PTHR11908:SF132">
    <property type="entry name" value="ALDEHYDE OXIDASE 1-RELATED"/>
    <property type="match status" value="1"/>
</dbReference>
<dbReference type="SUPFAM" id="SSF54292">
    <property type="entry name" value="2Fe-2S ferredoxin-like"/>
    <property type="match status" value="1"/>
</dbReference>
<dbReference type="InterPro" id="IPR037165">
    <property type="entry name" value="AldOxase/xan_DH_Mopterin-bd_sf"/>
</dbReference>
<evidence type="ECO:0000256" key="5">
    <source>
        <dbReference type="ARBA" id="ARBA00022714"/>
    </source>
</evidence>
<dbReference type="PANTHER" id="PTHR11908">
    <property type="entry name" value="XANTHINE DEHYDROGENASE"/>
    <property type="match status" value="1"/>
</dbReference>
<feature type="binding site" evidence="15">
    <location>
        <position position="852"/>
    </location>
    <ligand>
        <name>Mo-molybdopterin</name>
        <dbReference type="ChEBI" id="CHEBI:71302"/>
    </ligand>
    <ligandPart>
        <name>Mo</name>
        <dbReference type="ChEBI" id="CHEBI:28685"/>
    </ligandPart>
</feature>
<dbReference type="Gene3D" id="3.10.20.30">
    <property type="match status" value="1"/>
</dbReference>
<evidence type="ECO:0000256" key="4">
    <source>
        <dbReference type="ARBA" id="ARBA00022630"/>
    </source>
</evidence>
<feature type="binding site" evidence="15">
    <location>
        <position position="821"/>
    </location>
    <ligand>
        <name>Mo-molybdopterin</name>
        <dbReference type="ChEBI" id="CHEBI:71302"/>
    </ligand>
    <ligandPart>
        <name>Mo</name>
        <dbReference type="ChEBI" id="CHEBI:28685"/>
    </ligandPart>
</feature>
<dbReference type="Pfam" id="PF02738">
    <property type="entry name" value="MoCoBD_1"/>
    <property type="match status" value="1"/>
</dbReference>
<evidence type="ECO:0000256" key="16">
    <source>
        <dbReference type="SAM" id="MobiDB-lite"/>
    </source>
</evidence>
<keyword evidence="20" id="KW-1185">Reference proteome</keyword>
<sequence length="1399" mass="152270">MSTMEETNLVFALNGQRFELKDVDPQTSLLTFIRDRTDFKGTKRGCGEGGCGSCVVLLSKYDPQSKQVEEFTINSCLAPVCSIHGCAVTTTEGLKQGNEPHAVHTRLAGFHATQCGFCTPGMAVSIAASLRKCSRKTQHGGKTEQLTSVEAEKFTLGNLCRCTGYRPILDACKSFASDVDIEDLGINTFWQSSDEAHLKKSSLKPYQPETDPQFPTFLKDYTGTSLHVRSAQLGEEKAWISASTLSEVFDIHQSEKIAKNRDVQFVVSHTSYGVYKDFKPAVCIDISRIPELQCLVQTDSTLEVGAAVSLSKVLEILDDSRGPVFPQIADHLRKVASKHIRNRASIGGNLMLTQKHGFASDVATILLGAGARVTVASAENSTVIDLEEFLAKPSPHTSILQSIHIPTWAESENSSDRVFFRTYRSSPRSSGNAVSSINAAFLAIVQTSTPSGHDEPGSKVLHLRLAFGALGSRLPLRTGRTEKYLTGNVVRVDVLREALRILREEIASSARDDKLHTAEYRESVAVAYLFQFLKPFITDANLDNPPSYGPEVDAVRDDGPNDNGEHTIANGNTAVENGSADKESGVQSFGRSVRKPDRKEGFMGKQSFPVSNKFYPVAQPTGKFGSLLQVTGEAVFVDDIPVPQGTLHAAFVPSRKALAKITSVNPSEALASPGAASFISVKDIPPNGQNIGMKNNLIGSSDQVFAEDIVGFVGQPLGVMVADTYEHAMQAAAKVEVEYDETTLGPPILSLEEAVEKNSFKVTELAFMGSASVGDDLEKGDYRIEKAELYAGGQYHFYLEPQTALAVPDEDDCITVYSSTQSPEYLQLSLGAALGIPLHNIRVITRRLGGSFGGKIMHSHPVAVACALAAFKLKQPVKMTLDRNTDMEFCGGRHECKATYTVEFNKDGKITSLDTSVLLNGGFGNIYMDLVSILLTKSMQCYNWNSWRHVTKVCRTNLPGRVLMRAPGEIQGNFFAESIIEHVASFLGLDPTNVREANLHTHESTLRFYGPIAAGSDEYFTLPKVWERLKGSSNFEARTVSVHEFNRKHMWVKRGISIMSLLYPNTQYSPRIARVTVYADGSVVVESGGTEMGQGLFTKVQQATAYGLSRLWGENVAGQVPLSKIRIVQNDTISLGNGSSTEAGITSEGTCEAVVNACNILVDTLRPVLLELQSDTAESASWEAVIQNAKKKNLPLSAQGQLEIIGPESQYIVFGAAVSEVEVDILTGGVRVLQTDLLYDAGKSINPAIDIGQVEGAFVQGIGYYVMEEVKWDENGVLITNGTWTYKPPTIDNIPHQFNVELLNSAADPSRFLSAKGAGEPPLLLSTSVHNAIRQAIKAARADVHQLQHATHEGELKEDKGSGTSHFVMDSKATMESVKKLCGLYNVDQYLEWLSKNKS</sequence>
<dbReference type="PROSITE" id="PS51387">
    <property type="entry name" value="FAD_PCMH"/>
    <property type="match status" value="1"/>
</dbReference>
<comment type="caution">
    <text evidence="19">The sequence shown here is derived from an EMBL/GenBank/DDBJ whole genome shotgun (WGS) entry which is preliminary data.</text>
</comment>
<feature type="binding site" evidence="14">
    <location>
        <position position="361"/>
    </location>
    <ligand>
        <name>FAD</name>
        <dbReference type="ChEBI" id="CHEBI:57692"/>
    </ligand>
</feature>
<feature type="binding site" evidence="14">
    <location>
        <position position="424"/>
    </location>
    <ligand>
        <name>FAD</name>
        <dbReference type="ChEBI" id="CHEBI:57692"/>
    </ligand>
</feature>
<keyword evidence="4" id="KW-0285">Flavoprotein</keyword>
<dbReference type="InterPro" id="IPR012675">
    <property type="entry name" value="Beta-grasp_dom_sf"/>
</dbReference>
<dbReference type="PROSITE" id="PS51085">
    <property type="entry name" value="2FE2S_FER_2"/>
    <property type="match status" value="1"/>
</dbReference>
<keyword evidence="8" id="KW-0560">Oxidoreductase</keyword>
<keyword evidence="6 15" id="KW-0479">Metal-binding</keyword>
<feature type="binding site" evidence="15">
    <location>
        <position position="118"/>
    </location>
    <ligand>
        <name>[2Fe-2S] cluster</name>
        <dbReference type="ChEBI" id="CHEBI:190135"/>
        <label>2</label>
    </ligand>
</feature>
<comment type="similarity">
    <text evidence="2">Belongs to the xanthine dehydrogenase family.</text>
</comment>
<keyword evidence="11" id="KW-0520">NAD</keyword>
<dbReference type="InterPro" id="IPR008274">
    <property type="entry name" value="AldOxase/xan_DH_MoCoBD1"/>
</dbReference>
<dbReference type="SUPFAM" id="SSF56003">
    <property type="entry name" value="Molybdenum cofactor-binding domain"/>
    <property type="match status" value="1"/>
</dbReference>
<evidence type="ECO:0000256" key="13">
    <source>
        <dbReference type="PIRSR" id="PIRSR000127-1"/>
    </source>
</evidence>
<evidence type="ECO:0000256" key="2">
    <source>
        <dbReference type="ARBA" id="ARBA00006849"/>
    </source>
</evidence>
<keyword evidence="9 15" id="KW-0408">Iron</keyword>
<dbReference type="SUPFAM" id="SSF54665">
    <property type="entry name" value="CO dehydrogenase molybdoprotein N-domain-like"/>
    <property type="match status" value="1"/>
</dbReference>
<dbReference type="SUPFAM" id="SSF47741">
    <property type="entry name" value="CO dehydrogenase ISP C-domain like"/>
    <property type="match status" value="1"/>
</dbReference>
<feature type="binding site" evidence="14">
    <location>
        <position position="400"/>
    </location>
    <ligand>
        <name>FAD</name>
        <dbReference type="ChEBI" id="CHEBI:57692"/>
    </ligand>
</feature>
<dbReference type="PIRSF" id="PIRSF000127">
    <property type="entry name" value="Xanthine_DH"/>
    <property type="match status" value="1"/>
</dbReference>
<dbReference type="InterPro" id="IPR006058">
    <property type="entry name" value="2Fe2S_fd_BS"/>
</dbReference>
<evidence type="ECO:0000256" key="8">
    <source>
        <dbReference type="ARBA" id="ARBA00023002"/>
    </source>
</evidence>
<comment type="cofactor">
    <cofactor evidence="1 14">
        <name>FAD</name>
        <dbReference type="ChEBI" id="CHEBI:57692"/>
    </cofactor>
</comment>
<dbReference type="Gene3D" id="1.10.150.120">
    <property type="entry name" value="[2Fe-2S]-binding domain"/>
    <property type="match status" value="1"/>
</dbReference>
<dbReference type="Pfam" id="PF01799">
    <property type="entry name" value="Fer2_2"/>
    <property type="match status" value="1"/>
</dbReference>
<dbReference type="Gene3D" id="3.30.465.10">
    <property type="match status" value="1"/>
</dbReference>
<dbReference type="GO" id="GO:0051537">
    <property type="term" value="F:2 iron, 2 sulfur cluster binding"/>
    <property type="evidence" value="ECO:0007669"/>
    <property type="project" value="UniProtKB-KW"/>
</dbReference>
<proteinExistence type="inferred from homology"/>
<dbReference type="Gene3D" id="3.30.390.50">
    <property type="entry name" value="CO dehydrogenase flavoprotein, C-terminal domain"/>
    <property type="match status" value="1"/>
</dbReference>
<evidence type="ECO:0000256" key="6">
    <source>
        <dbReference type="ARBA" id="ARBA00022723"/>
    </source>
</evidence>
<keyword evidence="10 15" id="KW-0411">Iron-sulfur</keyword>
<evidence type="ECO:0000259" key="17">
    <source>
        <dbReference type="PROSITE" id="PS51085"/>
    </source>
</evidence>
<feature type="domain" description="2Fe-2S ferredoxin-type" evidence="17">
    <location>
        <begin position="7"/>
        <end position="94"/>
    </location>
</feature>
<feature type="binding site" evidence="14">
    <location>
        <begin position="345"/>
        <end position="349"/>
    </location>
    <ligand>
        <name>FAD</name>
        <dbReference type="ChEBI" id="CHEBI:57692"/>
    </ligand>
</feature>
<dbReference type="Pfam" id="PF03450">
    <property type="entry name" value="CO_deh_flav_C"/>
    <property type="match status" value="1"/>
</dbReference>
<feature type="binding site" evidence="15">
    <location>
        <position position="115"/>
    </location>
    <ligand>
        <name>[2Fe-2S] cluster</name>
        <dbReference type="ChEBI" id="CHEBI:190135"/>
        <label>2</label>
    </ligand>
</feature>
<gene>
    <name evidence="19" type="ORF">R1sor_026964</name>
</gene>
<evidence type="ECO:0000256" key="11">
    <source>
        <dbReference type="ARBA" id="ARBA00023027"/>
    </source>
</evidence>
<comment type="cofactor">
    <cofactor evidence="15">
        <name>Mo-molybdopterin</name>
        <dbReference type="ChEBI" id="CHEBI:71302"/>
    </cofactor>
    <text evidence="15">Binds 1 Mo-molybdopterin (Mo-MPT) cofactor per subunit.</text>
</comment>
<dbReference type="InterPro" id="IPR016167">
    <property type="entry name" value="FAD-bd_PCMH_sub1"/>
</dbReference>
<evidence type="ECO:0000256" key="3">
    <source>
        <dbReference type="ARBA" id="ARBA00022505"/>
    </source>
</evidence>
<dbReference type="PROSITE" id="PS00197">
    <property type="entry name" value="2FE2S_FER_1"/>
    <property type="match status" value="1"/>
</dbReference>
<feature type="compositionally biased region" description="Basic and acidic residues" evidence="16">
    <location>
        <begin position="553"/>
        <end position="565"/>
    </location>
</feature>
<keyword evidence="7 14" id="KW-0274">FAD</keyword>
<evidence type="ECO:0000256" key="15">
    <source>
        <dbReference type="PIRSR" id="PIRSR000127-3"/>
    </source>
</evidence>
<feature type="binding site" evidence="15">
    <location>
        <position position="965"/>
    </location>
    <ligand>
        <name>Mo-molybdopterin</name>
        <dbReference type="ChEBI" id="CHEBI:71302"/>
    </ligand>
    <ligandPart>
        <name>Mo</name>
        <dbReference type="ChEBI" id="CHEBI:28685"/>
    </ligandPart>
</feature>
<protein>
    <recommendedName>
        <fullName evidence="21">Aldehyde oxidase</fullName>
    </recommendedName>
</protein>
<dbReference type="SUPFAM" id="SSF56176">
    <property type="entry name" value="FAD-binding/transporter-associated domain-like"/>
    <property type="match status" value="1"/>
</dbReference>
<dbReference type="InterPro" id="IPR016169">
    <property type="entry name" value="FAD-bd_PCMH_sub2"/>
</dbReference>
<dbReference type="InterPro" id="IPR036856">
    <property type="entry name" value="Ald_Oxase/Xan_DH_a/b_sf"/>
</dbReference>
<dbReference type="Pfam" id="PF00941">
    <property type="entry name" value="FAD_binding_5"/>
    <property type="match status" value="1"/>
</dbReference>
<accession>A0ABD3GED8</accession>
<dbReference type="InterPro" id="IPR016208">
    <property type="entry name" value="Ald_Oxase/xanthine_DH-like"/>
</dbReference>
<keyword evidence="3 15" id="KW-0500">Molybdenum</keyword>
<evidence type="ECO:0000313" key="20">
    <source>
        <dbReference type="Proteomes" id="UP001633002"/>
    </source>
</evidence>
<dbReference type="FunFam" id="3.10.20.30:FF:000012">
    <property type="entry name" value="Xanthine dehydrogenase/oxidase"/>
    <property type="match status" value="1"/>
</dbReference>
<evidence type="ECO:0000313" key="19">
    <source>
        <dbReference type="EMBL" id="KAL3677016.1"/>
    </source>
</evidence>
<evidence type="ECO:0000256" key="14">
    <source>
        <dbReference type="PIRSR" id="PIRSR000127-2"/>
    </source>
</evidence>
<dbReference type="InterPro" id="IPR002346">
    <property type="entry name" value="Mopterin_DH_FAD-bd"/>
</dbReference>
<dbReference type="InterPro" id="IPR036318">
    <property type="entry name" value="FAD-bd_PCMH-like_sf"/>
</dbReference>
<name>A0ABD3GED8_9MARC</name>
<feature type="binding site" evidence="15">
    <location>
        <position position="162"/>
    </location>
    <ligand>
        <name>[2Fe-2S] cluster</name>
        <dbReference type="ChEBI" id="CHEBI:190135"/>
        <label>2</label>
    </ligand>
</feature>
<organism evidence="19 20">
    <name type="scientific">Riccia sorocarpa</name>
    <dbReference type="NCBI Taxonomy" id="122646"/>
    <lineage>
        <taxon>Eukaryota</taxon>
        <taxon>Viridiplantae</taxon>
        <taxon>Streptophyta</taxon>
        <taxon>Embryophyta</taxon>
        <taxon>Marchantiophyta</taxon>
        <taxon>Marchantiopsida</taxon>
        <taxon>Marchantiidae</taxon>
        <taxon>Marchantiales</taxon>
        <taxon>Ricciaceae</taxon>
        <taxon>Riccia</taxon>
    </lineage>
</organism>
<dbReference type="SUPFAM" id="SSF55447">
    <property type="entry name" value="CO dehydrogenase flavoprotein C-terminal domain-like"/>
    <property type="match status" value="1"/>
</dbReference>
<keyword evidence="5 15" id="KW-0001">2Fe-2S</keyword>
<dbReference type="GO" id="GO:0046872">
    <property type="term" value="F:metal ion binding"/>
    <property type="evidence" value="ECO:0007669"/>
    <property type="project" value="UniProtKB-KW"/>
</dbReference>
<dbReference type="Gene3D" id="3.30.365.10">
    <property type="entry name" value="Aldehyde oxidase/xanthine dehydrogenase, molybdopterin binding domain"/>
    <property type="match status" value="4"/>
</dbReference>
<feature type="region of interest" description="Disordered" evidence="16">
    <location>
        <begin position="543"/>
        <end position="602"/>
    </location>
</feature>
<feature type="domain" description="FAD-binding PCMH-type" evidence="18">
    <location>
        <begin position="232"/>
        <end position="410"/>
    </location>
</feature>
<dbReference type="SMART" id="SM01008">
    <property type="entry name" value="Ald_Xan_dh_C"/>
    <property type="match status" value="1"/>
</dbReference>
<evidence type="ECO:0000256" key="9">
    <source>
        <dbReference type="ARBA" id="ARBA00023004"/>
    </source>
</evidence>
<dbReference type="SMART" id="SM01092">
    <property type="entry name" value="CO_deh_flav_C"/>
    <property type="match status" value="1"/>
</dbReference>
<feature type="binding site" evidence="15">
    <location>
        <position position="76"/>
    </location>
    <ligand>
        <name>[2Fe-2S] cluster</name>
        <dbReference type="ChEBI" id="CHEBI:190135"/>
        <label>1</label>
    </ligand>
</feature>
<dbReference type="Gene3D" id="3.30.43.10">
    <property type="entry name" value="Uridine Diphospho-n-acetylenolpyruvylglucosamine Reductase, domain 2"/>
    <property type="match status" value="1"/>
</dbReference>